<accession>A0A377GXC4</accession>
<dbReference type="Gene3D" id="1.10.1760.20">
    <property type="match status" value="1"/>
</dbReference>
<feature type="transmembrane region" description="Helical" evidence="1">
    <location>
        <begin position="32"/>
        <end position="52"/>
    </location>
</feature>
<protein>
    <submittedName>
        <fullName evidence="2">Protein of uncharacterized function (DUF3816)</fullName>
    </submittedName>
</protein>
<keyword evidence="1" id="KW-0812">Transmembrane</keyword>
<feature type="transmembrane region" description="Helical" evidence="1">
    <location>
        <begin position="72"/>
        <end position="89"/>
    </location>
</feature>
<feature type="transmembrane region" description="Helical" evidence="1">
    <location>
        <begin position="6"/>
        <end position="25"/>
    </location>
</feature>
<reference evidence="2 3" key="1">
    <citation type="submission" date="2018-06" db="EMBL/GenBank/DDBJ databases">
        <authorList>
            <consortium name="Pathogen Informatics"/>
            <person name="Doyle S."/>
        </authorList>
    </citation>
    <scope>NUCLEOTIDE SEQUENCE [LARGE SCALE GENOMIC DNA]</scope>
    <source>
        <strain evidence="2 3">NCTC10723</strain>
    </source>
</reference>
<dbReference type="Proteomes" id="UP000255328">
    <property type="component" value="Unassembled WGS sequence"/>
</dbReference>
<dbReference type="InterPro" id="IPR024529">
    <property type="entry name" value="ECF_trnsprt_substrate-spec"/>
</dbReference>
<name>A0A377GXC4_9FUSO</name>
<dbReference type="Pfam" id="PF12822">
    <property type="entry name" value="ECF_trnsprt"/>
    <property type="match status" value="1"/>
</dbReference>
<dbReference type="RefSeq" id="WP_115269305.1">
    <property type="nucleotide sequence ID" value="NZ_CASFEE010000018.1"/>
</dbReference>
<organism evidence="2 3">
    <name type="scientific">Fusobacterium necrogenes</name>
    <dbReference type="NCBI Taxonomy" id="858"/>
    <lineage>
        <taxon>Bacteria</taxon>
        <taxon>Fusobacteriati</taxon>
        <taxon>Fusobacteriota</taxon>
        <taxon>Fusobacteriia</taxon>
        <taxon>Fusobacteriales</taxon>
        <taxon>Fusobacteriaceae</taxon>
        <taxon>Fusobacterium</taxon>
    </lineage>
</organism>
<keyword evidence="1" id="KW-1133">Transmembrane helix</keyword>
<evidence type="ECO:0000313" key="3">
    <source>
        <dbReference type="Proteomes" id="UP000255328"/>
    </source>
</evidence>
<feature type="transmembrane region" description="Helical" evidence="1">
    <location>
        <begin position="96"/>
        <end position="113"/>
    </location>
</feature>
<gene>
    <name evidence="2" type="ORF">NCTC10723_00656</name>
</gene>
<dbReference type="EMBL" id="UGGU01000003">
    <property type="protein sequence ID" value="STO31211.1"/>
    <property type="molecule type" value="Genomic_DNA"/>
</dbReference>
<dbReference type="GO" id="GO:0022857">
    <property type="term" value="F:transmembrane transporter activity"/>
    <property type="evidence" value="ECO:0007669"/>
    <property type="project" value="InterPro"/>
</dbReference>
<keyword evidence="1" id="KW-0472">Membrane</keyword>
<dbReference type="AlphaFoldDB" id="A0A377GXC4"/>
<proteinExistence type="predicted"/>
<sequence>MNKRILFLTISAMGIGLNIVLAVLAKTFAIPFLFFDTIGTILAGVLLGPFFGGVTGLITNVITSVVNNPVELPYAIVNMVIGIFVGLVAKRFAFDIKTALITGLILSVLAPLIGTPITVYLFGGLAGGTLDIFVGWLAKSGQKIFTAAFIPRVLSNIIDKSVSCIIVALIIQKLPQNIKRELKENE</sequence>
<dbReference type="NCBIfam" id="NF045596">
    <property type="entry name" value="ECF_S_CD3073"/>
    <property type="match status" value="1"/>
</dbReference>
<dbReference type="OrthoDB" id="9766854at2"/>
<keyword evidence="3" id="KW-1185">Reference proteome</keyword>
<evidence type="ECO:0000313" key="2">
    <source>
        <dbReference type="EMBL" id="STO31211.1"/>
    </source>
</evidence>
<evidence type="ECO:0000256" key="1">
    <source>
        <dbReference type="SAM" id="Phobius"/>
    </source>
</evidence>